<dbReference type="RefSeq" id="WP_011048685.1">
    <property type="nucleotide sequence ID" value="NZ_CP076685.1"/>
</dbReference>
<evidence type="ECO:0000256" key="8">
    <source>
        <dbReference type="ARBA" id="ARBA00022982"/>
    </source>
</evidence>
<evidence type="ECO:0000256" key="1">
    <source>
        <dbReference type="ARBA" id="ARBA00001970"/>
    </source>
</evidence>
<dbReference type="GO" id="GO:0022904">
    <property type="term" value="P:respiratory electron transport chain"/>
    <property type="evidence" value="ECO:0007669"/>
    <property type="project" value="InterPro"/>
</dbReference>
<dbReference type="GO" id="GO:0009055">
    <property type="term" value="F:electron transfer activity"/>
    <property type="evidence" value="ECO:0007669"/>
    <property type="project" value="InterPro"/>
</dbReference>
<feature type="transmembrane region" description="Helical" evidence="13">
    <location>
        <begin position="53"/>
        <end position="70"/>
    </location>
</feature>
<evidence type="ECO:0000256" key="6">
    <source>
        <dbReference type="ARBA" id="ARBA00022692"/>
    </source>
</evidence>
<keyword evidence="5" id="KW-0349">Heme</keyword>
<feature type="transmembrane region" description="Helical" evidence="13">
    <location>
        <begin position="127"/>
        <end position="147"/>
    </location>
</feature>
<comment type="cofactor">
    <cofactor evidence="1">
        <name>heme b</name>
        <dbReference type="ChEBI" id="CHEBI:60344"/>
    </cofactor>
</comment>
<dbReference type="GO" id="GO:0020037">
    <property type="term" value="F:heme binding"/>
    <property type="evidence" value="ECO:0007669"/>
    <property type="project" value="TreeGrafter"/>
</dbReference>
<feature type="transmembrane region" description="Helical" evidence="13">
    <location>
        <begin position="12"/>
        <end position="29"/>
    </location>
</feature>
<keyword evidence="6 13" id="KW-0812">Transmembrane</keyword>
<feature type="domain" description="Cytochrome b561 bacterial/Ni-hydrogenase" evidence="14">
    <location>
        <begin position="7"/>
        <end position="158"/>
    </location>
</feature>
<evidence type="ECO:0000256" key="9">
    <source>
        <dbReference type="ARBA" id="ARBA00022989"/>
    </source>
</evidence>
<dbReference type="GO" id="GO:0005886">
    <property type="term" value="C:plasma membrane"/>
    <property type="evidence" value="ECO:0007669"/>
    <property type="project" value="UniProtKB-SubCell"/>
</dbReference>
<dbReference type="EMBL" id="JABXIY010000014">
    <property type="protein sequence ID" value="NVK96489.1"/>
    <property type="molecule type" value="Genomic_DNA"/>
</dbReference>
<comment type="subcellular location">
    <subcellularLocation>
        <location evidence="2">Cell membrane</location>
        <topology evidence="2">Multi-pass membrane protein</topology>
    </subcellularLocation>
</comment>
<dbReference type="Proteomes" id="UP000565723">
    <property type="component" value="Unassembled WGS sequence"/>
</dbReference>
<dbReference type="SUPFAM" id="SSF81342">
    <property type="entry name" value="Transmembrane di-heme cytochromes"/>
    <property type="match status" value="1"/>
</dbReference>
<evidence type="ECO:0000256" key="10">
    <source>
        <dbReference type="ARBA" id="ARBA00023004"/>
    </source>
</evidence>
<evidence type="ECO:0000256" key="2">
    <source>
        <dbReference type="ARBA" id="ARBA00004651"/>
    </source>
</evidence>
<dbReference type="InterPro" id="IPR011577">
    <property type="entry name" value="Cyt_b561_bac/Ni-Hgenase"/>
</dbReference>
<evidence type="ECO:0000256" key="3">
    <source>
        <dbReference type="ARBA" id="ARBA00022448"/>
    </source>
</evidence>
<dbReference type="Pfam" id="PF01292">
    <property type="entry name" value="Ni_hydr_CYTB"/>
    <property type="match status" value="1"/>
</dbReference>
<name>A0A850LFD7_9RHOB</name>
<comment type="similarity">
    <text evidence="12">Belongs to the cytochrome b561 family.</text>
</comment>
<keyword evidence="4" id="KW-1003">Cell membrane</keyword>
<proteinExistence type="inferred from homology"/>
<evidence type="ECO:0000259" key="14">
    <source>
        <dbReference type="Pfam" id="PF01292"/>
    </source>
</evidence>
<gene>
    <name evidence="15" type="ORF">HW564_06120</name>
</gene>
<dbReference type="PANTHER" id="PTHR30529:SF1">
    <property type="entry name" value="CYTOCHROME B561 HOMOLOG 2"/>
    <property type="match status" value="1"/>
</dbReference>
<keyword evidence="7" id="KW-0479">Metal-binding</keyword>
<dbReference type="InterPro" id="IPR016174">
    <property type="entry name" value="Di-haem_cyt_TM"/>
</dbReference>
<feature type="transmembrane region" description="Helical" evidence="13">
    <location>
        <begin position="97"/>
        <end position="115"/>
    </location>
</feature>
<organism evidence="15 16">
    <name type="scientific">Ruegeria pomeroyi</name>
    <dbReference type="NCBI Taxonomy" id="89184"/>
    <lineage>
        <taxon>Bacteria</taxon>
        <taxon>Pseudomonadati</taxon>
        <taxon>Pseudomonadota</taxon>
        <taxon>Alphaproteobacteria</taxon>
        <taxon>Rhodobacterales</taxon>
        <taxon>Roseobacteraceae</taxon>
        <taxon>Ruegeria</taxon>
    </lineage>
</organism>
<dbReference type="InterPro" id="IPR052168">
    <property type="entry name" value="Cytochrome_b561_oxidase"/>
</dbReference>
<comment type="caution">
    <text evidence="15">The sequence shown here is derived from an EMBL/GenBank/DDBJ whole genome shotgun (WGS) entry which is preliminary data.</text>
</comment>
<dbReference type="PANTHER" id="PTHR30529">
    <property type="entry name" value="CYTOCHROME B561"/>
    <property type="match status" value="1"/>
</dbReference>
<keyword evidence="8" id="KW-0249">Electron transport</keyword>
<evidence type="ECO:0000256" key="11">
    <source>
        <dbReference type="ARBA" id="ARBA00023136"/>
    </source>
</evidence>
<dbReference type="GO" id="GO:0046872">
    <property type="term" value="F:metal ion binding"/>
    <property type="evidence" value="ECO:0007669"/>
    <property type="project" value="UniProtKB-KW"/>
</dbReference>
<reference evidence="15 16" key="1">
    <citation type="journal article" date="2020" name="Proc. Natl. Acad. Sci. U.S.A.">
        <title>Ecological drivers of bacterial community assembly in synthetic phycospheres.</title>
        <authorList>
            <person name="Fu H."/>
            <person name="Uchimiya M."/>
            <person name="Gore J."/>
            <person name="Moran M.A."/>
        </authorList>
    </citation>
    <scope>NUCLEOTIDE SEQUENCE [LARGE SCALE GENOMIC DNA]</scope>
    <source>
        <strain evidence="15">HF-Din03</strain>
    </source>
</reference>
<evidence type="ECO:0000256" key="12">
    <source>
        <dbReference type="ARBA" id="ARBA00037975"/>
    </source>
</evidence>
<sequence length="162" mass="17456">MPARPAYSRLQIALHWLVAILIAAAWLTHEGMGRALETRIETGASGFEGNTPHVWLGIAVFVAVLIRIVVRRVQGAPGPLPGATPLMEKAATWGHRLLYLLMVLTPALGALAWNAHSEAVGELHETVGSALMLVALGHALVALWHQYVKKDGSLTRITRPQG</sequence>
<protein>
    <submittedName>
        <fullName evidence="15">Cytochrome b</fullName>
    </submittedName>
</protein>
<dbReference type="OMA" id="IANAWIA"/>
<keyword evidence="10" id="KW-0408">Iron</keyword>
<keyword evidence="9 13" id="KW-1133">Transmembrane helix</keyword>
<evidence type="ECO:0000256" key="4">
    <source>
        <dbReference type="ARBA" id="ARBA00022475"/>
    </source>
</evidence>
<dbReference type="AlphaFoldDB" id="A0A850LFD7"/>
<evidence type="ECO:0000313" key="15">
    <source>
        <dbReference type="EMBL" id="NVK96489.1"/>
    </source>
</evidence>
<evidence type="ECO:0000256" key="7">
    <source>
        <dbReference type="ARBA" id="ARBA00022723"/>
    </source>
</evidence>
<accession>A0A850LFD7</accession>
<evidence type="ECO:0000256" key="13">
    <source>
        <dbReference type="SAM" id="Phobius"/>
    </source>
</evidence>
<evidence type="ECO:0000256" key="5">
    <source>
        <dbReference type="ARBA" id="ARBA00022617"/>
    </source>
</evidence>
<keyword evidence="3" id="KW-0813">Transport</keyword>
<keyword evidence="11 13" id="KW-0472">Membrane</keyword>
<evidence type="ECO:0000313" key="16">
    <source>
        <dbReference type="Proteomes" id="UP000565723"/>
    </source>
</evidence>